<dbReference type="AlphaFoldDB" id="A0A4P7XL31"/>
<gene>
    <name evidence="3" type="ORF">soil367_15520</name>
</gene>
<evidence type="ECO:0000313" key="4">
    <source>
        <dbReference type="Proteomes" id="UP000298049"/>
    </source>
</evidence>
<feature type="domain" description="DUF4382" evidence="2">
    <location>
        <begin position="32"/>
        <end position="176"/>
    </location>
</feature>
<organism evidence="3 4">
    <name type="scientific">Hydrocarboniclastica marina</name>
    <dbReference type="NCBI Taxonomy" id="2259620"/>
    <lineage>
        <taxon>Bacteria</taxon>
        <taxon>Pseudomonadati</taxon>
        <taxon>Pseudomonadota</taxon>
        <taxon>Gammaproteobacteria</taxon>
        <taxon>Alteromonadales</taxon>
        <taxon>Alteromonadaceae</taxon>
        <taxon>Hydrocarboniclastica</taxon>
    </lineage>
</organism>
<evidence type="ECO:0000313" key="3">
    <source>
        <dbReference type="EMBL" id="QCF27224.1"/>
    </source>
</evidence>
<sequence length="301" mass="31303">MKHPFWKTLSVIAIGASLAACGGSDDSSSSTTGTLSLGLTDAPVDSLKSVFITFNGVSMKPADGEAIVFEFDEPKTLDLLTLQGGNAAALLDDATVQAGAYEWVRLDVSELDGDLYVIDDNEGQHPLTIPSVAQTGLKLVSGFTVPAGGSADFTIDFDVRKSIVDPGGFAGYKLKPALRLIDNVQAGNIGGTVDGALLAAQCANSQTYAGLVYVFEGTDIVPNDFDGTDPEALMAVPAADGDTDGIFTYKAAFLSEGEYTVAYTCSVDEMGANDELTFVGTTSVSVLANEDTTVNFESNAE</sequence>
<feature type="signal peptide" evidence="1">
    <location>
        <begin position="1"/>
        <end position="22"/>
    </location>
</feature>
<keyword evidence="4" id="KW-1185">Reference proteome</keyword>
<keyword evidence="1" id="KW-0732">Signal</keyword>
<evidence type="ECO:0000259" key="2">
    <source>
        <dbReference type="Pfam" id="PF14321"/>
    </source>
</evidence>
<dbReference type="Proteomes" id="UP000298049">
    <property type="component" value="Chromosome"/>
</dbReference>
<name>A0A4P7XL31_9ALTE</name>
<proteinExistence type="predicted"/>
<dbReference type="PROSITE" id="PS51257">
    <property type="entry name" value="PROKAR_LIPOPROTEIN"/>
    <property type="match status" value="1"/>
</dbReference>
<dbReference type="KEGG" id="hmi:soil367_15520"/>
<protein>
    <submittedName>
        <fullName evidence="3">DUF4382 domain-containing protein</fullName>
    </submittedName>
</protein>
<feature type="chain" id="PRO_5020808670" evidence="1">
    <location>
        <begin position="23"/>
        <end position="301"/>
    </location>
</feature>
<dbReference type="InterPro" id="IPR025491">
    <property type="entry name" value="DUF4382"/>
</dbReference>
<dbReference type="EMBL" id="CP031093">
    <property type="protein sequence ID" value="QCF27224.1"/>
    <property type="molecule type" value="Genomic_DNA"/>
</dbReference>
<reference evidence="3 4" key="1">
    <citation type="submission" date="2018-07" db="EMBL/GenBank/DDBJ databases">
        <title>Marsedoiliclastica nanhaica gen. nov. sp. nov., a novel marine hydrocarbonoclastic bacterium isolated from an in-situ enriched hydrocarbon-degrading consortium in deep-sea sediment.</title>
        <authorList>
            <person name="Dong C."/>
            <person name="Ma T."/>
            <person name="Liu R."/>
            <person name="Shao Z."/>
        </authorList>
    </citation>
    <scope>NUCLEOTIDE SEQUENCE [LARGE SCALE GENOMIC DNA]</scope>
    <source>
        <strain evidence="4">soil36-7</strain>
    </source>
</reference>
<dbReference type="OrthoDB" id="7062064at2"/>
<evidence type="ECO:0000256" key="1">
    <source>
        <dbReference type="SAM" id="SignalP"/>
    </source>
</evidence>
<accession>A0A4P7XL31</accession>
<dbReference type="Pfam" id="PF14321">
    <property type="entry name" value="DUF4382"/>
    <property type="match status" value="1"/>
</dbReference>
<dbReference type="RefSeq" id="WP_136549935.1">
    <property type="nucleotide sequence ID" value="NZ_CP031093.1"/>
</dbReference>